<evidence type="ECO:0000313" key="2">
    <source>
        <dbReference type="Proteomes" id="UP001268864"/>
    </source>
</evidence>
<gene>
    <name evidence="1" type="ORF">NDI86_11695</name>
</gene>
<organism evidence="1 2">
    <name type="scientific">Haloarcula onubensis</name>
    <dbReference type="NCBI Taxonomy" id="2950539"/>
    <lineage>
        <taxon>Archaea</taxon>
        <taxon>Methanobacteriati</taxon>
        <taxon>Methanobacteriota</taxon>
        <taxon>Stenosarchaea group</taxon>
        <taxon>Halobacteria</taxon>
        <taxon>Halobacteriales</taxon>
        <taxon>Haloarculaceae</taxon>
        <taxon>Haloarcula</taxon>
    </lineage>
</organism>
<sequence>MDRISALRNVEEALAAFESGECSLSELEADVRGVLRTYAADFEGDLRAYRASSDGPADGLVVLAASAPEARDRVAELVEEPRDVTVSPVE</sequence>
<dbReference type="EMBL" id="JAMQOS010000003">
    <property type="protein sequence ID" value="MDS0282789.1"/>
    <property type="molecule type" value="Genomic_DNA"/>
</dbReference>
<dbReference type="Proteomes" id="UP001268864">
    <property type="component" value="Unassembled WGS sequence"/>
</dbReference>
<reference evidence="1 2" key="1">
    <citation type="submission" date="2022-06" db="EMBL/GenBank/DDBJ databases">
        <title>Halomicroarcula sp. a new haloarchaeum isolate from saline soil.</title>
        <authorList>
            <person name="Strakova D."/>
            <person name="Galisteo C."/>
            <person name="Sanchez-Porro C."/>
            <person name="Ventosa A."/>
        </authorList>
    </citation>
    <scope>NUCLEOTIDE SEQUENCE [LARGE SCALE GENOMIC DNA]</scope>
    <source>
        <strain evidence="1 2">S3CR25-11</strain>
    </source>
</reference>
<dbReference type="RefSeq" id="WP_310900615.1">
    <property type="nucleotide sequence ID" value="NZ_JAMQOS010000003.1"/>
</dbReference>
<accession>A0ABU2FPX2</accession>
<keyword evidence="2" id="KW-1185">Reference proteome</keyword>
<dbReference type="InterPro" id="IPR057176">
    <property type="entry name" value="DUF7854"/>
</dbReference>
<evidence type="ECO:0000313" key="1">
    <source>
        <dbReference type="EMBL" id="MDS0282789.1"/>
    </source>
</evidence>
<comment type="caution">
    <text evidence="1">The sequence shown here is derived from an EMBL/GenBank/DDBJ whole genome shotgun (WGS) entry which is preliminary data.</text>
</comment>
<protein>
    <submittedName>
        <fullName evidence="1">Uncharacterized protein</fullName>
    </submittedName>
</protein>
<name>A0ABU2FPX2_9EURY</name>
<dbReference type="Pfam" id="PF25252">
    <property type="entry name" value="DUF7854"/>
    <property type="match status" value="1"/>
</dbReference>
<proteinExistence type="predicted"/>